<evidence type="ECO:0000259" key="9">
    <source>
        <dbReference type="Pfam" id="PF01488"/>
    </source>
</evidence>
<keyword evidence="4" id="KW-0521">NADP</keyword>
<evidence type="ECO:0000256" key="3">
    <source>
        <dbReference type="ARBA" id="ARBA00012970"/>
    </source>
</evidence>
<evidence type="ECO:0000313" key="10">
    <source>
        <dbReference type="EMBL" id="SVD91526.1"/>
    </source>
</evidence>
<dbReference type="PANTHER" id="PTHR43013:SF1">
    <property type="entry name" value="GLUTAMYL-TRNA REDUCTASE"/>
    <property type="match status" value="1"/>
</dbReference>
<comment type="pathway">
    <text evidence="1">Porphyrin-containing compound metabolism; protoporphyrin-IX biosynthesis; 5-aminolevulinate from L-glutamyl-tRNA(Glu): step 1/2.</text>
</comment>
<feature type="non-terminal residue" evidence="10">
    <location>
        <position position="1"/>
    </location>
</feature>
<dbReference type="GO" id="GO:0019353">
    <property type="term" value="P:protoporphyrinogen IX biosynthetic process from glutamate"/>
    <property type="evidence" value="ECO:0007669"/>
    <property type="project" value="TreeGrafter"/>
</dbReference>
<dbReference type="EMBL" id="UINC01181704">
    <property type="protein sequence ID" value="SVD91526.1"/>
    <property type="molecule type" value="Genomic_DNA"/>
</dbReference>
<dbReference type="InterPro" id="IPR015896">
    <property type="entry name" value="4pyrrol_synth_GluRdtase_dimer"/>
</dbReference>
<keyword evidence="5" id="KW-0560">Oxidoreductase</keyword>
<organism evidence="10">
    <name type="scientific">marine metagenome</name>
    <dbReference type="NCBI Taxonomy" id="408172"/>
    <lineage>
        <taxon>unclassified sequences</taxon>
        <taxon>metagenomes</taxon>
        <taxon>ecological metagenomes</taxon>
    </lineage>
</organism>
<dbReference type="PANTHER" id="PTHR43013">
    <property type="entry name" value="GLUTAMYL-TRNA REDUCTASE"/>
    <property type="match status" value="1"/>
</dbReference>
<dbReference type="SUPFAM" id="SSF69075">
    <property type="entry name" value="Glutamyl tRNA-reductase dimerization domain"/>
    <property type="match status" value="1"/>
</dbReference>
<dbReference type="AlphaFoldDB" id="A0A382Z7R3"/>
<sequence length="240" mass="26463">TALLIGAGLTIELVAKHLQSKKIGRLFIANRDLAKAKKLASHFGGFALPLSELEGPLPEADILISSTASASPLVTLEQMKLAIRLRRHKPVFAVDLAVPRDLDPSISKLSDVYLYTIDDLDQVIVEGQSSREAAAIDAESILNDETQRYLSIERSKKVVPIITALRNHGDELRLQVLEQAHRRLARGENVDEVIEYATSALLKKLLHDPSVRLREAGEDSDGEFVNVVTELFGLNRDDES</sequence>
<feature type="domain" description="Quinate/shikimate 5-dehydrogenase/glutamyl-tRNA reductase" evidence="9">
    <location>
        <begin position="2"/>
        <end position="123"/>
    </location>
</feature>
<feature type="domain" description="Tetrapyrrole biosynthesis glutamyl-tRNA reductase dimerisation" evidence="8">
    <location>
        <begin position="138"/>
        <end position="234"/>
    </location>
</feature>
<dbReference type="SUPFAM" id="SSF51735">
    <property type="entry name" value="NAD(P)-binding Rossmann-fold domains"/>
    <property type="match status" value="1"/>
</dbReference>
<dbReference type="Pfam" id="PF01488">
    <property type="entry name" value="Shikimate_DH"/>
    <property type="match status" value="1"/>
</dbReference>
<gene>
    <name evidence="10" type="ORF">METZ01_LOCUS444380</name>
</gene>
<dbReference type="Pfam" id="PF00745">
    <property type="entry name" value="GlutR_dimer"/>
    <property type="match status" value="1"/>
</dbReference>
<keyword evidence="6" id="KW-0627">Porphyrin biosynthesis</keyword>
<evidence type="ECO:0000256" key="2">
    <source>
        <dbReference type="ARBA" id="ARBA00005916"/>
    </source>
</evidence>
<comment type="catalytic activity">
    <reaction evidence="7">
        <text>(S)-4-amino-5-oxopentanoate + tRNA(Glu) + NADP(+) = L-glutamyl-tRNA(Glu) + NADPH + H(+)</text>
        <dbReference type="Rhea" id="RHEA:12344"/>
        <dbReference type="Rhea" id="RHEA-COMP:9663"/>
        <dbReference type="Rhea" id="RHEA-COMP:9680"/>
        <dbReference type="ChEBI" id="CHEBI:15378"/>
        <dbReference type="ChEBI" id="CHEBI:57501"/>
        <dbReference type="ChEBI" id="CHEBI:57783"/>
        <dbReference type="ChEBI" id="CHEBI:58349"/>
        <dbReference type="ChEBI" id="CHEBI:78442"/>
        <dbReference type="ChEBI" id="CHEBI:78520"/>
        <dbReference type="EC" id="1.2.1.70"/>
    </reaction>
</comment>
<dbReference type="GO" id="GO:0008883">
    <property type="term" value="F:glutamyl-tRNA reductase activity"/>
    <property type="evidence" value="ECO:0007669"/>
    <property type="project" value="UniProtKB-EC"/>
</dbReference>
<dbReference type="Gene3D" id="3.40.50.720">
    <property type="entry name" value="NAD(P)-binding Rossmann-like Domain"/>
    <property type="match status" value="1"/>
</dbReference>
<comment type="similarity">
    <text evidence="2">Belongs to the glutamyl-tRNA reductase family.</text>
</comment>
<dbReference type="FunFam" id="3.40.50.720:FF:000031">
    <property type="entry name" value="Glutamyl-tRNA reductase"/>
    <property type="match status" value="1"/>
</dbReference>
<proteinExistence type="inferred from homology"/>
<reference evidence="10" key="1">
    <citation type="submission" date="2018-05" db="EMBL/GenBank/DDBJ databases">
        <authorList>
            <person name="Lanie J.A."/>
            <person name="Ng W.-L."/>
            <person name="Kazmierczak K.M."/>
            <person name="Andrzejewski T.M."/>
            <person name="Davidsen T.M."/>
            <person name="Wayne K.J."/>
            <person name="Tettelin H."/>
            <person name="Glass J.I."/>
            <person name="Rusch D."/>
            <person name="Podicherti R."/>
            <person name="Tsui H.-C.T."/>
            <person name="Winkler M.E."/>
        </authorList>
    </citation>
    <scope>NUCLEOTIDE SEQUENCE</scope>
</reference>
<protein>
    <recommendedName>
        <fullName evidence="3">glutamyl-tRNA reductase</fullName>
        <ecNumber evidence="3">1.2.1.70</ecNumber>
    </recommendedName>
</protein>
<evidence type="ECO:0000256" key="6">
    <source>
        <dbReference type="ARBA" id="ARBA00023244"/>
    </source>
</evidence>
<evidence type="ECO:0000259" key="8">
    <source>
        <dbReference type="Pfam" id="PF00745"/>
    </source>
</evidence>
<dbReference type="InterPro" id="IPR006151">
    <property type="entry name" value="Shikm_DH/Glu-tRNA_Rdtase"/>
</dbReference>
<evidence type="ECO:0000256" key="5">
    <source>
        <dbReference type="ARBA" id="ARBA00023002"/>
    </source>
</evidence>
<dbReference type="InterPro" id="IPR036291">
    <property type="entry name" value="NAD(P)-bd_dom_sf"/>
</dbReference>
<dbReference type="InterPro" id="IPR036453">
    <property type="entry name" value="GluRdtase_dimer_dom_sf"/>
</dbReference>
<dbReference type="GO" id="GO:0050661">
    <property type="term" value="F:NADP binding"/>
    <property type="evidence" value="ECO:0007669"/>
    <property type="project" value="InterPro"/>
</dbReference>
<evidence type="ECO:0000256" key="1">
    <source>
        <dbReference type="ARBA" id="ARBA00005059"/>
    </source>
</evidence>
<evidence type="ECO:0000256" key="4">
    <source>
        <dbReference type="ARBA" id="ARBA00022857"/>
    </source>
</evidence>
<name>A0A382Z7R3_9ZZZZ</name>
<evidence type="ECO:0000256" key="7">
    <source>
        <dbReference type="ARBA" id="ARBA00047464"/>
    </source>
</evidence>
<dbReference type="EC" id="1.2.1.70" evidence="3"/>
<accession>A0A382Z7R3</accession>